<dbReference type="Gene3D" id="3.40.50.150">
    <property type="entry name" value="Vaccinia Virus protein VP39"/>
    <property type="match status" value="1"/>
</dbReference>
<evidence type="ECO:0000313" key="3">
    <source>
        <dbReference type="Proteomes" id="UP000298860"/>
    </source>
</evidence>
<dbReference type="OrthoDB" id="8221452at2"/>
<dbReference type="Proteomes" id="UP000298860">
    <property type="component" value="Unassembled WGS sequence"/>
</dbReference>
<dbReference type="AlphaFoldDB" id="A0A4D4JAT2"/>
<name>A0A4D4JAT2_9PSEU</name>
<dbReference type="InterPro" id="IPR029063">
    <property type="entry name" value="SAM-dependent_MTases_sf"/>
</dbReference>
<keyword evidence="1" id="KW-0620">Polyamine biosynthesis</keyword>
<dbReference type="PANTHER" id="PTHR43317:SF1">
    <property type="entry name" value="THERMOSPERMINE SYNTHASE ACAULIS5"/>
    <property type="match status" value="1"/>
</dbReference>
<organism evidence="2 3">
    <name type="scientific">Gandjariella thermophila</name>
    <dbReference type="NCBI Taxonomy" id="1931992"/>
    <lineage>
        <taxon>Bacteria</taxon>
        <taxon>Bacillati</taxon>
        <taxon>Actinomycetota</taxon>
        <taxon>Actinomycetes</taxon>
        <taxon>Pseudonocardiales</taxon>
        <taxon>Pseudonocardiaceae</taxon>
        <taxon>Gandjariella</taxon>
    </lineage>
</organism>
<dbReference type="SUPFAM" id="SSF53335">
    <property type="entry name" value="S-adenosyl-L-methionine-dependent methyltransferases"/>
    <property type="match status" value="1"/>
</dbReference>
<evidence type="ECO:0000313" key="2">
    <source>
        <dbReference type="EMBL" id="GDY31067.1"/>
    </source>
</evidence>
<proteinExistence type="predicted"/>
<protein>
    <recommendedName>
        <fullName evidence="4">Spermine synthase</fullName>
    </recommendedName>
</protein>
<dbReference type="PANTHER" id="PTHR43317">
    <property type="entry name" value="THERMOSPERMINE SYNTHASE ACAULIS5"/>
    <property type="match status" value="1"/>
</dbReference>
<comment type="caution">
    <text evidence="2">The sequence shown here is derived from an EMBL/GenBank/DDBJ whole genome shotgun (WGS) entry which is preliminary data.</text>
</comment>
<keyword evidence="3" id="KW-1185">Reference proteome</keyword>
<dbReference type="GO" id="GO:0006596">
    <property type="term" value="P:polyamine biosynthetic process"/>
    <property type="evidence" value="ECO:0007669"/>
    <property type="project" value="UniProtKB-KW"/>
</dbReference>
<dbReference type="NCBIfam" id="NF037959">
    <property type="entry name" value="MFS_SpdSyn"/>
    <property type="match status" value="1"/>
</dbReference>
<dbReference type="CDD" id="cd02440">
    <property type="entry name" value="AdoMet_MTases"/>
    <property type="match status" value="1"/>
</dbReference>
<sequence length="280" mass="30014">MVREPVDTGIAELVPDRDRPGGWTLLLDGSPQSHVDLAEPTYLEYEYLRRIAHLVDLAGGPGQPLRVLHLGGGALTLPRYVAATRPGSWQQVVEVDGRLAELIRRELPWPRTMRVRVRVSDAREALARYPDGRFDLVVGDVFAGALVPAHLTSVECAEQVSGVLAPGGRYALNIADGPPLTFARAQAATIRAVFPHVCLLADAPVLRGRRFGNLVLVAGHRPLPMAELTRLAAGDPFPARLVHGADLDAFTGGAHPVSDATAVPSSTPPPRTFPVGLRTC</sequence>
<accession>A0A4D4JAT2</accession>
<reference evidence="3" key="1">
    <citation type="submission" date="2019-04" db="EMBL/GenBank/DDBJ databases">
        <title>Draft genome sequence of Pseudonocardiaceae bacterium SL3-2-4.</title>
        <authorList>
            <person name="Ningsih F."/>
            <person name="Yokota A."/>
            <person name="Sakai Y."/>
            <person name="Nanatani K."/>
            <person name="Yabe S."/>
            <person name="Oetari A."/>
            <person name="Sjamsuridzal W."/>
        </authorList>
    </citation>
    <scope>NUCLEOTIDE SEQUENCE [LARGE SCALE GENOMIC DNA]</scope>
    <source>
        <strain evidence="3">SL3-2-4</strain>
    </source>
</reference>
<gene>
    <name evidence="2" type="ORF">GTS_27000</name>
</gene>
<evidence type="ECO:0008006" key="4">
    <source>
        <dbReference type="Google" id="ProtNLM"/>
    </source>
</evidence>
<dbReference type="EMBL" id="BJFL01000011">
    <property type="protein sequence ID" value="GDY31067.1"/>
    <property type="molecule type" value="Genomic_DNA"/>
</dbReference>
<evidence type="ECO:0000256" key="1">
    <source>
        <dbReference type="ARBA" id="ARBA00023115"/>
    </source>
</evidence>